<dbReference type="GO" id="GO:0006400">
    <property type="term" value="P:tRNA modification"/>
    <property type="evidence" value="ECO:0007669"/>
    <property type="project" value="InterPro"/>
</dbReference>
<dbReference type="Gene3D" id="3.20.20.105">
    <property type="entry name" value="Queuine tRNA-ribosyltransferase-like"/>
    <property type="match status" value="1"/>
</dbReference>
<proteinExistence type="predicted"/>
<dbReference type="InterPro" id="IPR036511">
    <property type="entry name" value="TGT-like_sf"/>
</dbReference>
<protein>
    <recommendedName>
        <fullName evidence="1">DeoxyPurine in DNA protein A domain-containing protein</fullName>
    </recommendedName>
</protein>
<evidence type="ECO:0000313" key="2">
    <source>
        <dbReference type="EMBL" id="BAO18815.1"/>
    </source>
</evidence>
<dbReference type="RefSeq" id="WP_023842358.1">
    <property type="nucleotide sequence ID" value="NC_022995.1"/>
</dbReference>
<evidence type="ECO:0000259" key="1">
    <source>
        <dbReference type="Pfam" id="PF23859"/>
    </source>
</evidence>
<reference evidence="2" key="2">
    <citation type="submission" date="2024-06" db="EMBL/GenBank/DDBJ databases">
        <authorList>
            <person name="Sakai Y."/>
            <person name="Fujii T."/>
        </authorList>
    </citation>
    <scope>NUCLEOTIDE SEQUENCE</scope>
    <source>
        <strain evidence="2">M701</strain>
        <plasmid evidence="2">pM7012</plasmid>
    </source>
</reference>
<geneLocation type="plasmid" evidence="2">
    <name>pM7012</name>
</geneLocation>
<dbReference type="InterPro" id="IPR055645">
    <property type="entry name" value="DpdA"/>
</dbReference>
<accession>V5YMK4</accession>
<keyword evidence="2" id="KW-0614">Plasmid</keyword>
<dbReference type="SUPFAM" id="SSF51713">
    <property type="entry name" value="tRNA-guanine transglycosylase"/>
    <property type="match status" value="1"/>
</dbReference>
<dbReference type="AlphaFoldDB" id="V5YMK4"/>
<dbReference type="EMBL" id="AB853026">
    <property type="protein sequence ID" value="BAO18815.1"/>
    <property type="molecule type" value="Genomic_DNA"/>
</dbReference>
<name>V5YMK4_9BURK</name>
<organism evidence="2">
    <name type="scientific">Burkholderia sp. M701</name>
    <dbReference type="NCBI Taxonomy" id="326454"/>
    <lineage>
        <taxon>Bacteria</taxon>
        <taxon>Pseudomonadati</taxon>
        <taxon>Pseudomonadota</taxon>
        <taxon>Betaproteobacteria</taxon>
        <taxon>Burkholderiales</taxon>
        <taxon>Burkholderiaceae</taxon>
        <taxon>Burkholderia</taxon>
    </lineage>
</organism>
<reference evidence="2" key="1">
    <citation type="journal article" date="2014" name="Microbiology">
        <title>A 2,4-dichlorophenoxyacetic acid degradation plasmid pM7012 discloses distribution of an unclassified megaplasmid group across bacterial species.</title>
        <authorList>
            <person name="Sakai Y."/>
            <person name="Ogawa N."/>
            <person name="Shimomura Y."/>
            <person name="Fujii T."/>
        </authorList>
    </citation>
    <scope>NUCLEOTIDE SEQUENCE</scope>
    <source>
        <strain evidence="2">M701</strain>
    </source>
</reference>
<feature type="domain" description="DeoxyPurine in DNA protein A" evidence="1">
    <location>
        <begin position="74"/>
        <end position="313"/>
    </location>
</feature>
<dbReference type="Pfam" id="PF23859">
    <property type="entry name" value="DpdA"/>
    <property type="match status" value="1"/>
</dbReference>
<sequence>MQGIIEQSFGLPMEQVNANLSEGLVMRVGIPEKSGRLPFHAFQCDYPTMVSANAFWDEKAQVFKFPQATDLTETDFAMDSAGFTAILNFQRKGRQRGMCGVYPWDFAEYISFATSCGSSWWSAPDLCCEPQVASDREQVRYRVRATATMLEGCLRILWQWQNEMADKGCSPIEIANQLKPCVPILQGYRVEDYLESLELTMEVWERWTPWLAMPKLIGLGSVCRRDLRDKEHGLFTILAALEGRLPKGSRLHCFGVKGMALDELKMMPEIASVDSMAYDYSARSKAFHGGFSNSVSHRSEEMTAWMTKANERIRPAAGDQFRLELATR</sequence>